<reference evidence="1 2" key="1">
    <citation type="submission" date="2020-02" db="EMBL/GenBank/DDBJ databases">
        <authorList>
            <person name="Ferguson B K."/>
        </authorList>
    </citation>
    <scope>NUCLEOTIDE SEQUENCE [LARGE SCALE GENOMIC DNA]</scope>
</reference>
<feature type="non-terminal residue" evidence="1">
    <location>
        <position position="61"/>
    </location>
</feature>
<proteinExistence type="predicted"/>
<gene>
    <name evidence="1" type="ORF">NTEN_LOCUS8214</name>
</gene>
<evidence type="ECO:0000313" key="2">
    <source>
        <dbReference type="Proteomes" id="UP000479000"/>
    </source>
</evidence>
<name>A0A6H5GG19_9HEMI</name>
<evidence type="ECO:0000313" key="1">
    <source>
        <dbReference type="EMBL" id="CAB0002427.1"/>
    </source>
</evidence>
<sequence length="61" mass="6778">MLVRWHTVVKVLKGCGMSHSITDERRSAGRGGTFLRGPPSNMLGFDFSGNFFIVFVGNFNQ</sequence>
<dbReference type="Proteomes" id="UP000479000">
    <property type="component" value="Unassembled WGS sequence"/>
</dbReference>
<dbReference type="AlphaFoldDB" id="A0A6H5GG19"/>
<keyword evidence="2" id="KW-1185">Reference proteome</keyword>
<dbReference type="EMBL" id="CADCXU010012189">
    <property type="protein sequence ID" value="CAB0002427.1"/>
    <property type="molecule type" value="Genomic_DNA"/>
</dbReference>
<protein>
    <submittedName>
        <fullName evidence="1">Uncharacterized protein</fullName>
    </submittedName>
</protein>
<accession>A0A6H5GG19</accession>
<organism evidence="1 2">
    <name type="scientific">Nesidiocoris tenuis</name>
    <dbReference type="NCBI Taxonomy" id="355587"/>
    <lineage>
        <taxon>Eukaryota</taxon>
        <taxon>Metazoa</taxon>
        <taxon>Ecdysozoa</taxon>
        <taxon>Arthropoda</taxon>
        <taxon>Hexapoda</taxon>
        <taxon>Insecta</taxon>
        <taxon>Pterygota</taxon>
        <taxon>Neoptera</taxon>
        <taxon>Paraneoptera</taxon>
        <taxon>Hemiptera</taxon>
        <taxon>Heteroptera</taxon>
        <taxon>Panheteroptera</taxon>
        <taxon>Cimicomorpha</taxon>
        <taxon>Miridae</taxon>
        <taxon>Dicyphina</taxon>
        <taxon>Nesidiocoris</taxon>
    </lineage>
</organism>